<dbReference type="FunFam" id="3.20.20.70:FF:000029">
    <property type="entry name" value="L-lactate dehydrogenase"/>
    <property type="match status" value="1"/>
</dbReference>
<keyword evidence="4" id="KW-0560">Oxidoreductase</keyword>
<evidence type="ECO:0000256" key="6">
    <source>
        <dbReference type="PIRSR" id="PIRSR000138-1"/>
    </source>
</evidence>
<evidence type="ECO:0000256" key="5">
    <source>
        <dbReference type="ARBA" id="ARBA00024042"/>
    </source>
</evidence>
<dbReference type="AlphaFoldDB" id="A0A2S6GUD9"/>
<feature type="binding site" evidence="7">
    <location>
        <position position="275"/>
    </location>
    <ligand>
        <name>glyoxylate</name>
        <dbReference type="ChEBI" id="CHEBI:36655"/>
    </ligand>
</feature>
<dbReference type="InterPro" id="IPR012133">
    <property type="entry name" value="Alpha-hydoxy_acid_DH_FMN"/>
</dbReference>
<evidence type="ECO:0000256" key="3">
    <source>
        <dbReference type="ARBA" id="ARBA00022643"/>
    </source>
</evidence>
<dbReference type="InterPro" id="IPR000262">
    <property type="entry name" value="FMN-dep_DH"/>
</dbReference>
<proteinExistence type="inferred from homology"/>
<feature type="binding site" evidence="7">
    <location>
        <position position="146"/>
    </location>
    <ligand>
        <name>FMN</name>
        <dbReference type="ChEBI" id="CHEBI:58210"/>
    </ligand>
</feature>
<feature type="binding site" evidence="7">
    <location>
        <position position="270"/>
    </location>
    <ligand>
        <name>FMN</name>
        <dbReference type="ChEBI" id="CHEBI:58210"/>
    </ligand>
</feature>
<dbReference type="PROSITE" id="PS00557">
    <property type="entry name" value="FMN_HYDROXY_ACID_DH_1"/>
    <property type="match status" value="1"/>
</dbReference>
<dbReference type="PANTHER" id="PTHR10578">
    <property type="entry name" value="S -2-HYDROXY-ACID OXIDASE-RELATED"/>
    <property type="match status" value="1"/>
</dbReference>
<feature type="binding site" evidence="7">
    <location>
        <position position="183"/>
    </location>
    <ligand>
        <name>glyoxylate</name>
        <dbReference type="ChEBI" id="CHEBI:36655"/>
    </ligand>
</feature>
<feature type="binding site" evidence="7">
    <location>
        <position position="174"/>
    </location>
    <ligand>
        <name>FMN</name>
        <dbReference type="ChEBI" id="CHEBI:58210"/>
    </ligand>
</feature>
<dbReference type="PANTHER" id="PTHR10578:SF107">
    <property type="entry name" value="2-HYDROXYACID OXIDASE 1"/>
    <property type="match status" value="1"/>
</dbReference>
<feature type="binding site" evidence="7">
    <location>
        <position position="248"/>
    </location>
    <ligand>
        <name>FMN</name>
        <dbReference type="ChEBI" id="CHEBI:58210"/>
    </ligand>
</feature>
<dbReference type="CDD" id="cd02809">
    <property type="entry name" value="alpha_hydroxyacid_oxid_FMN"/>
    <property type="match status" value="1"/>
</dbReference>
<feature type="domain" description="FMN hydroxy acid dehydrogenase" evidence="9">
    <location>
        <begin position="18"/>
        <end position="377"/>
    </location>
</feature>
<dbReference type="RefSeq" id="WP_104478396.1">
    <property type="nucleotide sequence ID" value="NZ_CP154825.1"/>
</dbReference>
<evidence type="ECO:0000256" key="1">
    <source>
        <dbReference type="ARBA" id="ARBA00001917"/>
    </source>
</evidence>
<comment type="caution">
    <text evidence="10">The sequence shown here is derived from an EMBL/GenBank/DDBJ whole genome shotgun (WGS) entry which is preliminary data.</text>
</comment>
<organism evidence="10 11">
    <name type="scientific">Actinokineospora auranticolor</name>
    <dbReference type="NCBI Taxonomy" id="155976"/>
    <lineage>
        <taxon>Bacteria</taxon>
        <taxon>Bacillati</taxon>
        <taxon>Actinomycetota</taxon>
        <taxon>Actinomycetes</taxon>
        <taxon>Pseudonocardiales</taxon>
        <taxon>Pseudonocardiaceae</taxon>
        <taxon>Actinokineospora</taxon>
    </lineage>
</organism>
<sequence>MTRSGLTNHGPAEPGLAGPGSTPLSLADLASAARDVLPGEIWDFLAGGSGAEAAVAANRAAFERIHVIPRVLRDLTGGGTEVEVLGRSAALPVAVAPVAYQRLFHPEGELAAARAARDAGVPYVICTLSSVVLEEVAAVGGRPWFQLYWLRDERRCLDLVRRAEDAGCEAIVFTVDVPWMGRRLRDMRNGFALPEWVTAANFDAGTAAHRRTRGASAVADHTAREFAPATWDSVAAVRARTNLPVVLKGVLAVEDARRAVQAGADGIVVSNHGGRQLDSAVPGVDVLGEIAAAVAGGCEVLLDGGVRSGGDVLKAVALGASAVLVGRPVMWGLAAAGQDGVRQALDLLAAEFRDALGLAGCRSVAAVRDLRTTAPRHR</sequence>
<evidence type="ECO:0000256" key="8">
    <source>
        <dbReference type="SAM" id="MobiDB-lite"/>
    </source>
</evidence>
<dbReference type="PIRSF" id="PIRSF000138">
    <property type="entry name" value="Al-hdrx_acd_dh"/>
    <property type="match status" value="1"/>
</dbReference>
<feature type="binding site" evidence="7">
    <location>
        <begin position="303"/>
        <end position="307"/>
    </location>
    <ligand>
        <name>FMN</name>
        <dbReference type="ChEBI" id="CHEBI:58210"/>
    </ligand>
</feature>
<protein>
    <submittedName>
        <fullName evidence="10">4-hydroxymandelate oxidase</fullName>
    </submittedName>
</protein>
<keyword evidence="3 7" id="KW-0288">FMN</keyword>
<name>A0A2S6GUD9_9PSEU</name>
<dbReference type="Proteomes" id="UP000239203">
    <property type="component" value="Unassembled WGS sequence"/>
</dbReference>
<keyword evidence="2 7" id="KW-0285">Flavoprotein</keyword>
<dbReference type="OrthoDB" id="9770452at2"/>
<dbReference type="PROSITE" id="PS51349">
    <property type="entry name" value="FMN_HYDROXY_ACID_DH_2"/>
    <property type="match status" value="1"/>
</dbReference>
<dbReference type="Gene3D" id="3.20.20.70">
    <property type="entry name" value="Aldolase class I"/>
    <property type="match status" value="1"/>
</dbReference>
<feature type="region of interest" description="Disordered" evidence="8">
    <location>
        <begin position="1"/>
        <end position="21"/>
    </location>
</feature>
<feature type="binding site" evidence="7">
    <location>
        <position position="272"/>
    </location>
    <ligand>
        <name>glyoxylate</name>
        <dbReference type="ChEBI" id="CHEBI:36655"/>
    </ligand>
</feature>
<dbReference type="InterPro" id="IPR008259">
    <property type="entry name" value="FMN_hydac_DH_AS"/>
</dbReference>
<evidence type="ECO:0000313" key="11">
    <source>
        <dbReference type="Proteomes" id="UP000239203"/>
    </source>
</evidence>
<dbReference type="InterPro" id="IPR013785">
    <property type="entry name" value="Aldolase_TIM"/>
</dbReference>
<evidence type="ECO:0000256" key="7">
    <source>
        <dbReference type="PIRSR" id="PIRSR000138-2"/>
    </source>
</evidence>
<dbReference type="SUPFAM" id="SSF51395">
    <property type="entry name" value="FMN-linked oxidoreductases"/>
    <property type="match status" value="1"/>
</dbReference>
<dbReference type="GO" id="GO:0016614">
    <property type="term" value="F:oxidoreductase activity, acting on CH-OH group of donors"/>
    <property type="evidence" value="ECO:0007669"/>
    <property type="project" value="UniProtKB-ARBA"/>
</dbReference>
<feature type="binding site" evidence="7">
    <location>
        <begin position="326"/>
        <end position="327"/>
    </location>
    <ligand>
        <name>FMN</name>
        <dbReference type="ChEBI" id="CHEBI:58210"/>
    </ligand>
</feature>
<evidence type="ECO:0000256" key="4">
    <source>
        <dbReference type="ARBA" id="ARBA00023002"/>
    </source>
</evidence>
<dbReference type="EMBL" id="PTIX01000004">
    <property type="protein sequence ID" value="PPK68824.1"/>
    <property type="molecule type" value="Genomic_DNA"/>
</dbReference>
<evidence type="ECO:0000313" key="10">
    <source>
        <dbReference type="EMBL" id="PPK68824.1"/>
    </source>
</evidence>
<gene>
    <name evidence="10" type="ORF">CLV40_10468</name>
</gene>
<feature type="binding site" evidence="7">
    <location>
        <position position="148"/>
    </location>
    <ligand>
        <name>glyoxylate</name>
        <dbReference type="ChEBI" id="CHEBI:36655"/>
    </ligand>
</feature>
<accession>A0A2S6GUD9</accession>
<evidence type="ECO:0000256" key="2">
    <source>
        <dbReference type="ARBA" id="ARBA00022630"/>
    </source>
</evidence>
<dbReference type="GO" id="GO:0010181">
    <property type="term" value="F:FMN binding"/>
    <property type="evidence" value="ECO:0007669"/>
    <property type="project" value="InterPro"/>
</dbReference>
<dbReference type="InterPro" id="IPR037396">
    <property type="entry name" value="FMN_HAD"/>
</dbReference>
<evidence type="ECO:0000259" key="9">
    <source>
        <dbReference type="PROSITE" id="PS51349"/>
    </source>
</evidence>
<comment type="similarity">
    <text evidence="5">Belongs to the FMN-dependent alpha-hydroxy acid dehydrogenase family.</text>
</comment>
<dbReference type="Pfam" id="PF01070">
    <property type="entry name" value="FMN_dh"/>
    <property type="match status" value="1"/>
</dbReference>
<reference evidence="10 11" key="1">
    <citation type="submission" date="2018-02" db="EMBL/GenBank/DDBJ databases">
        <title>Genomic Encyclopedia of Archaeal and Bacterial Type Strains, Phase II (KMG-II): from individual species to whole genera.</title>
        <authorList>
            <person name="Goeker M."/>
        </authorList>
    </citation>
    <scope>NUCLEOTIDE SEQUENCE [LARGE SCALE GENOMIC DNA]</scope>
    <source>
        <strain evidence="10 11">YU 961-1</strain>
    </source>
</reference>
<comment type="cofactor">
    <cofactor evidence="1">
        <name>FMN</name>
        <dbReference type="ChEBI" id="CHEBI:58210"/>
    </cofactor>
</comment>
<feature type="active site" description="Proton acceptor" evidence="6">
    <location>
        <position position="272"/>
    </location>
</feature>
<feature type="binding site" evidence="7">
    <location>
        <begin position="97"/>
        <end position="99"/>
    </location>
    <ligand>
        <name>FMN</name>
        <dbReference type="ChEBI" id="CHEBI:58210"/>
    </ligand>
</feature>
<keyword evidence="11" id="KW-1185">Reference proteome</keyword>